<gene>
    <name evidence="2" type="ORF">LTR77_001332</name>
</gene>
<keyword evidence="3" id="KW-1185">Reference proteome</keyword>
<feature type="region of interest" description="Disordered" evidence="1">
    <location>
        <begin position="766"/>
        <end position="785"/>
    </location>
</feature>
<evidence type="ECO:0000256" key="1">
    <source>
        <dbReference type="SAM" id="MobiDB-lite"/>
    </source>
</evidence>
<proteinExistence type="predicted"/>
<accession>A0AAV9PPN2</accession>
<feature type="compositionally biased region" description="Low complexity" evidence="1">
    <location>
        <begin position="802"/>
        <end position="814"/>
    </location>
</feature>
<feature type="compositionally biased region" description="Low complexity" evidence="1">
    <location>
        <begin position="927"/>
        <end position="937"/>
    </location>
</feature>
<feature type="compositionally biased region" description="Basic residues" evidence="1">
    <location>
        <begin position="692"/>
        <end position="702"/>
    </location>
</feature>
<dbReference type="Proteomes" id="UP001337655">
    <property type="component" value="Unassembled WGS sequence"/>
</dbReference>
<organism evidence="2 3">
    <name type="scientific">Saxophila tyrrhenica</name>
    <dbReference type="NCBI Taxonomy" id="1690608"/>
    <lineage>
        <taxon>Eukaryota</taxon>
        <taxon>Fungi</taxon>
        <taxon>Dikarya</taxon>
        <taxon>Ascomycota</taxon>
        <taxon>Pezizomycotina</taxon>
        <taxon>Dothideomycetes</taxon>
        <taxon>Dothideomycetidae</taxon>
        <taxon>Mycosphaerellales</taxon>
        <taxon>Extremaceae</taxon>
        <taxon>Saxophila</taxon>
    </lineage>
</organism>
<feature type="compositionally biased region" description="Polar residues" evidence="1">
    <location>
        <begin position="460"/>
        <end position="473"/>
    </location>
</feature>
<feature type="region of interest" description="Disordered" evidence="1">
    <location>
        <begin position="350"/>
        <end position="725"/>
    </location>
</feature>
<feature type="region of interest" description="Disordered" evidence="1">
    <location>
        <begin position="799"/>
        <end position="1075"/>
    </location>
</feature>
<sequence>MAEETSVGDIDNAASIPQQNGAFHPQWQATDAVQLQPSNLTLSKATRAWERKPLSPFSRQRLRVGKVWKRPANSLKPAASDGGVEDESRSTKRRKQQTSLQGGMKPVKKMCLESSFGMGARVVGWEGCESPVRKIVTRSRAEQGGEEIVALAEEDDVGVRDDEVAVEDERATIEILDEDGTVLDVDPVDGGQEAGWEDENEAGDEDHAADAEDDERSAVTQLLDANEHSATSTVDDNSIPDAAETASLDSKVEEAAAVGDLDEGSLHDIESKDALAIQLEGSSVGGAALEDSDRAVARLPLPTGSNATLPAGFVSPAKRPRPMRRIEKLFSFGSRRRTLPVQFAPVLPADNALGPQADQPISADTKDDTQQPGDVEAVDRSALANMDTAYAETSSVQEVKGTDHEWEDVEDSGSGSDAMDTDEALPSGGEAFDPPSDSFDEFERDAFAAASSNTAPVIDTASSKLQSSPTPTIEGQHPRLPLRRSSRRMSTSPMKPSSILPSAERSHLIAFTPLKGALPTDRSSGGQHDTTGAESEYRHPLSSSPLERAASAPPEELQMSPRKSFKPRISDDTALLQAFLNRAAQNRGSRRMSATKQESLENRRESDVVRHALASPTKPDVLAELDANSPSPRKAVRSHDAEQPSAPFSENEPLIDNFWNRDDAEAQKPRAEQEEEQQPLLDEEDASSSVGSRRRRSGRNSRRQQSTTPGPNKISIKGSASEGVVLKRSEAQELALLTRNNTRKNKGGSILPPLRLTKMAMQFGNPDVAADGAEDDAMDTKPEGAKGVRWAETLVEFSQNGEVSDSSVLSDELSASTQPETVDKEMSEPDAPSNSVATPADGLATAPPPSETPSKPKIRRLRAPRTAATPGKAPPLPSISTAVDEPTTEDQQEPKSATRSAPTKRRSRIATPAKGLTNSSLLPTDVEPQPAAPESRPAPAPSNKRKAPVSKLPAPAPATSAFTSSALGQGKENTTSFLASPPKKKAMGLPSSKGFAPKLDLGAQTKLAPATGAGGAGGDEGPPPGLMSPAKKGGRGRLASGLEKPEGGLGKGGEEQTERGLGLSSPAKKRTRRAV</sequence>
<dbReference type="EMBL" id="JAVRRT010000002">
    <property type="protein sequence ID" value="KAK5174252.1"/>
    <property type="molecule type" value="Genomic_DNA"/>
</dbReference>
<feature type="compositionally biased region" description="Low complexity" evidence="1">
    <location>
        <begin position="488"/>
        <end position="498"/>
    </location>
</feature>
<feature type="compositionally biased region" description="Acidic residues" evidence="1">
    <location>
        <begin position="673"/>
        <end position="686"/>
    </location>
</feature>
<name>A0AAV9PPN2_9PEZI</name>
<evidence type="ECO:0000313" key="2">
    <source>
        <dbReference type="EMBL" id="KAK5174252.1"/>
    </source>
</evidence>
<comment type="caution">
    <text evidence="2">The sequence shown here is derived from an EMBL/GenBank/DDBJ whole genome shotgun (WGS) entry which is preliminary data.</text>
</comment>
<feature type="compositionally biased region" description="Polar residues" evidence="1">
    <location>
        <begin position="583"/>
        <end position="597"/>
    </location>
</feature>
<dbReference type="GeneID" id="89922680"/>
<feature type="compositionally biased region" description="Basic and acidic residues" evidence="1">
    <location>
        <begin position="598"/>
        <end position="610"/>
    </location>
</feature>
<feature type="region of interest" description="Disordered" evidence="1">
    <location>
        <begin position="179"/>
        <end position="251"/>
    </location>
</feature>
<reference evidence="2 3" key="1">
    <citation type="submission" date="2023-08" db="EMBL/GenBank/DDBJ databases">
        <title>Black Yeasts Isolated from many extreme environments.</title>
        <authorList>
            <person name="Coleine C."/>
            <person name="Stajich J.E."/>
            <person name="Selbmann L."/>
        </authorList>
    </citation>
    <scope>NUCLEOTIDE SEQUENCE [LARGE SCALE GENOMIC DNA]</scope>
    <source>
        <strain evidence="2 3">CCFEE 5935</strain>
    </source>
</reference>
<feature type="region of interest" description="Disordered" evidence="1">
    <location>
        <begin position="300"/>
        <end position="320"/>
    </location>
</feature>
<feature type="compositionally biased region" description="Acidic residues" evidence="1">
    <location>
        <begin position="195"/>
        <end position="204"/>
    </location>
</feature>
<evidence type="ECO:0000313" key="3">
    <source>
        <dbReference type="Proteomes" id="UP001337655"/>
    </source>
</evidence>
<feature type="compositionally biased region" description="Basic and acidic residues" evidence="1">
    <location>
        <begin position="659"/>
        <end position="672"/>
    </location>
</feature>
<dbReference type="RefSeq" id="XP_064662921.1">
    <property type="nucleotide sequence ID" value="XM_064798594.1"/>
</dbReference>
<feature type="region of interest" description="Disordered" evidence="1">
    <location>
        <begin position="66"/>
        <end position="106"/>
    </location>
</feature>
<protein>
    <submittedName>
        <fullName evidence="2">Uncharacterized protein</fullName>
    </submittedName>
</protein>
<dbReference type="AlphaFoldDB" id="A0AAV9PPN2"/>
<feature type="compositionally biased region" description="Low complexity" evidence="1">
    <location>
        <begin position="957"/>
        <end position="966"/>
    </location>
</feature>
<feature type="compositionally biased region" description="Polar residues" evidence="1">
    <location>
        <begin position="521"/>
        <end position="533"/>
    </location>
</feature>